<dbReference type="SMART" id="SM00174">
    <property type="entry name" value="RHO"/>
    <property type="match status" value="2"/>
</dbReference>
<evidence type="ECO:0000313" key="5">
    <source>
        <dbReference type="EMBL" id="CAF1353552.1"/>
    </source>
</evidence>
<protein>
    <submittedName>
        <fullName evidence="5">Uncharacterized protein</fullName>
    </submittedName>
</protein>
<dbReference type="InterPro" id="IPR005225">
    <property type="entry name" value="Small_GTP-bd"/>
</dbReference>
<dbReference type="SMART" id="SM00176">
    <property type="entry name" value="RAN"/>
    <property type="match status" value="2"/>
</dbReference>
<keyword evidence="3" id="KW-0449">Lipoprotein</keyword>
<dbReference type="PROSITE" id="PS51421">
    <property type="entry name" value="RAS"/>
    <property type="match status" value="2"/>
</dbReference>
<organism evidence="5 6">
    <name type="scientific">Adineta ricciae</name>
    <name type="common">Rotifer</name>
    <dbReference type="NCBI Taxonomy" id="249248"/>
    <lineage>
        <taxon>Eukaryota</taxon>
        <taxon>Metazoa</taxon>
        <taxon>Spiralia</taxon>
        <taxon>Gnathifera</taxon>
        <taxon>Rotifera</taxon>
        <taxon>Eurotatoria</taxon>
        <taxon>Bdelloidea</taxon>
        <taxon>Adinetida</taxon>
        <taxon>Adinetidae</taxon>
        <taxon>Adineta</taxon>
    </lineage>
</organism>
<dbReference type="PANTHER" id="PTHR47977">
    <property type="entry name" value="RAS-RELATED PROTEIN RAB"/>
    <property type="match status" value="1"/>
</dbReference>
<dbReference type="SMART" id="SM00173">
    <property type="entry name" value="RAS"/>
    <property type="match status" value="2"/>
</dbReference>
<evidence type="ECO:0000256" key="1">
    <source>
        <dbReference type="ARBA" id="ARBA00022741"/>
    </source>
</evidence>
<sequence>MAVQKYKLVFIGDTNVGKTSLLSRFGNDVFNETAAPTVGVDFITHRLQSDGKTIRLQIWDIAGEERFRSLTDTYVQGIDGAVIVFDVTNSNSFENVRYWSEMLNNNQSVNVIKLLVGNKCDLSTERVIEHSKAKELADSLNIPYIEASAKNTSNVHEIFLIMVNDMAKTTVTSLTIEPIVSHEEKIKLESGVSAASACEEHRKYKLVLLGDSCVGKSALLKRLTQDTFDGDFQPTVGIDFITHTVTQNEQSIRFQIWDTSGQERYRSLSGSYCRNADGFIIIFDVTNEESFNNLTRWLSDAYTNNTNNVKTIFVGNKCDLTVERVVSYDQAKALADSRNVTYLETSPKNGTNIEQVFMYFFNDLISKESSTKTSSPTIRLEPKGKSKGTTSGFC</sequence>
<keyword evidence="2" id="KW-0342">GTP-binding</keyword>
<dbReference type="PROSITE" id="PS51419">
    <property type="entry name" value="RAB"/>
    <property type="match status" value="2"/>
</dbReference>
<evidence type="ECO:0000256" key="4">
    <source>
        <dbReference type="SAM" id="MobiDB-lite"/>
    </source>
</evidence>
<evidence type="ECO:0000256" key="3">
    <source>
        <dbReference type="ARBA" id="ARBA00023288"/>
    </source>
</evidence>
<feature type="region of interest" description="Disordered" evidence="4">
    <location>
        <begin position="372"/>
        <end position="394"/>
    </location>
</feature>
<dbReference type="Pfam" id="PF00071">
    <property type="entry name" value="Ras"/>
    <property type="match status" value="2"/>
</dbReference>
<accession>A0A815HK61</accession>
<dbReference type="CDD" id="cd00154">
    <property type="entry name" value="Rab"/>
    <property type="match status" value="2"/>
</dbReference>
<dbReference type="InterPro" id="IPR050227">
    <property type="entry name" value="Rab"/>
</dbReference>
<dbReference type="OrthoDB" id="6609578at2759"/>
<dbReference type="EMBL" id="CAJNOJ010000266">
    <property type="protein sequence ID" value="CAF1353552.1"/>
    <property type="molecule type" value="Genomic_DNA"/>
</dbReference>
<dbReference type="FunFam" id="3.40.50.300:FF:000808">
    <property type="entry name" value="Small GTP-binding protein, putative"/>
    <property type="match status" value="1"/>
</dbReference>
<keyword evidence="1" id="KW-0547">Nucleotide-binding</keyword>
<evidence type="ECO:0000256" key="2">
    <source>
        <dbReference type="ARBA" id="ARBA00023134"/>
    </source>
</evidence>
<dbReference type="GO" id="GO:0005525">
    <property type="term" value="F:GTP binding"/>
    <property type="evidence" value="ECO:0007669"/>
    <property type="project" value="UniProtKB-KW"/>
</dbReference>
<dbReference type="FunFam" id="3.40.50.300:FF:001129">
    <property type="entry name" value="ras-related protein Rab-44 isoform X2"/>
    <property type="match status" value="1"/>
</dbReference>
<dbReference type="InterPro" id="IPR027417">
    <property type="entry name" value="P-loop_NTPase"/>
</dbReference>
<dbReference type="Gene3D" id="3.40.50.300">
    <property type="entry name" value="P-loop containing nucleotide triphosphate hydrolases"/>
    <property type="match status" value="2"/>
</dbReference>
<evidence type="ECO:0000313" key="6">
    <source>
        <dbReference type="Proteomes" id="UP000663852"/>
    </source>
</evidence>
<dbReference type="Proteomes" id="UP000663852">
    <property type="component" value="Unassembled WGS sequence"/>
</dbReference>
<dbReference type="GO" id="GO:0003924">
    <property type="term" value="F:GTPase activity"/>
    <property type="evidence" value="ECO:0007669"/>
    <property type="project" value="InterPro"/>
</dbReference>
<dbReference type="SUPFAM" id="SSF52540">
    <property type="entry name" value="P-loop containing nucleoside triphosphate hydrolases"/>
    <property type="match status" value="2"/>
</dbReference>
<dbReference type="PROSITE" id="PS51417">
    <property type="entry name" value="ARF"/>
    <property type="match status" value="1"/>
</dbReference>
<gene>
    <name evidence="5" type="ORF">EDS130_LOCUS33420</name>
</gene>
<dbReference type="AlphaFoldDB" id="A0A815HK61"/>
<reference evidence="5" key="1">
    <citation type="submission" date="2021-02" db="EMBL/GenBank/DDBJ databases">
        <authorList>
            <person name="Nowell W R."/>
        </authorList>
    </citation>
    <scope>NUCLEOTIDE SEQUENCE</scope>
</reference>
<dbReference type="InterPro" id="IPR001806">
    <property type="entry name" value="Small_GTPase"/>
</dbReference>
<dbReference type="PROSITE" id="PS51420">
    <property type="entry name" value="RHO"/>
    <property type="match status" value="2"/>
</dbReference>
<dbReference type="NCBIfam" id="TIGR00231">
    <property type="entry name" value="small_GTP"/>
    <property type="match status" value="2"/>
</dbReference>
<dbReference type="PRINTS" id="PR00449">
    <property type="entry name" value="RASTRNSFRMNG"/>
</dbReference>
<dbReference type="SMART" id="SM00175">
    <property type="entry name" value="RAB"/>
    <property type="match status" value="2"/>
</dbReference>
<comment type="caution">
    <text evidence="5">The sequence shown here is derived from an EMBL/GenBank/DDBJ whole genome shotgun (WGS) entry which is preliminary data.</text>
</comment>
<proteinExistence type="predicted"/>
<name>A0A815HK61_ADIRI</name>